<evidence type="ECO:0000256" key="1">
    <source>
        <dbReference type="SAM" id="Coils"/>
    </source>
</evidence>
<feature type="coiled-coil region" evidence="1">
    <location>
        <begin position="36"/>
        <end position="63"/>
    </location>
</feature>
<dbReference type="Proteomes" id="UP000322530">
    <property type="component" value="Unassembled WGS sequence"/>
</dbReference>
<evidence type="ECO:0000313" key="3">
    <source>
        <dbReference type="Proteomes" id="UP000322530"/>
    </source>
</evidence>
<accession>A0A5A5TIM2</accession>
<comment type="caution">
    <text evidence="2">The sequence shown here is derived from an EMBL/GenBank/DDBJ whole genome shotgun (WGS) entry which is preliminary data.</text>
</comment>
<gene>
    <name evidence="2" type="ORF">KDI_44670</name>
</gene>
<dbReference type="AlphaFoldDB" id="A0A5A5TIM2"/>
<sequence length="192" mass="22045">MSACENPLCSNELETIPGHRARRYCSDACKQTAYRLRQDEAARQTEERARQELKQQEMEALRDVYGDLLPGTIDFFYHLGQRGHSHLVQSIGWVIRAERDHALQSEDQERSQLIEEIMMLGERMGYSGMTLGRLANCAGPGDFAILGGVDCWSKFVSHASREMLRQARDTAYYHVEGYQKSRQRLKELSKQS</sequence>
<evidence type="ECO:0000313" key="2">
    <source>
        <dbReference type="EMBL" id="GCF10903.1"/>
    </source>
</evidence>
<proteinExistence type="predicted"/>
<reference evidence="2 3" key="1">
    <citation type="submission" date="2019-01" db="EMBL/GenBank/DDBJ databases">
        <title>Draft genome sequence of Dictyobacter sp. Uno17.</title>
        <authorList>
            <person name="Wang C.M."/>
            <person name="Zheng Y."/>
            <person name="Sakai Y."/>
            <person name="Abe K."/>
            <person name="Yokota A."/>
            <person name="Yabe S."/>
        </authorList>
    </citation>
    <scope>NUCLEOTIDE SEQUENCE [LARGE SCALE GENOMIC DNA]</scope>
    <source>
        <strain evidence="2 3">Uno17</strain>
    </source>
</reference>
<keyword evidence="1" id="KW-0175">Coiled coil</keyword>
<protein>
    <submittedName>
        <fullName evidence="2">Uncharacterized protein</fullName>
    </submittedName>
</protein>
<keyword evidence="3" id="KW-1185">Reference proteome</keyword>
<dbReference type="EMBL" id="BIXY01000086">
    <property type="protein sequence ID" value="GCF10903.1"/>
    <property type="molecule type" value="Genomic_DNA"/>
</dbReference>
<organism evidence="2 3">
    <name type="scientific">Dictyobacter arantiisoli</name>
    <dbReference type="NCBI Taxonomy" id="2014874"/>
    <lineage>
        <taxon>Bacteria</taxon>
        <taxon>Bacillati</taxon>
        <taxon>Chloroflexota</taxon>
        <taxon>Ktedonobacteria</taxon>
        <taxon>Ktedonobacterales</taxon>
        <taxon>Dictyobacteraceae</taxon>
        <taxon>Dictyobacter</taxon>
    </lineage>
</organism>
<dbReference type="RefSeq" id="WP_149403761.1">
    <property type="nucleotide sequence ID" value="NZ_BIXY01000086.1"/>
</dbReference>
<name>A0A5A5TIM2_9CHLR</name>
<dbReference type="OrthoDB" id="163860at2"/>